<reference evidence="2 3" key="1">
    <citation type="submission" date="2023-04" db="EMBL/GenBank/DDBJ databases">
        <title>Australian commercial rhizobial inoculants.</title>
        <authorList>
            <person name="Kohlmeier M.G."/>
            <person name="O'Hara G.W."/>
            <person name="Colombi E."/>
            <person name="Ramsay J.P."/>
            <person name="Terpolilli J."/>
        </authorList>
    </citation>
    <scope>NUCLEOTIDE SEQUENCE [LARGE SCALE GENOMIC DNA]</scope>
    <source>
        <strain evidence="2 3">CB627</strain>
    </source>
</reference>
<dbReference type="Pfam" id="PF11939">
    <property type="entry name" value="NiFe-hyd_HybE"/>
    <property type="match status" value="1"/>
</dbReference>
<dbReference type="Proteomes" id="UP001221546">
    <property type="component" value="Chromosome"/>
</dbReference>
<dbReference type="InterPro" id="IPR023994">
    <property type="entry name" value="NiFe-hyd_HybE"/>
</dbReference>
<dbReference type="InterPro" id="IPR038530">
    <property type="entry name" value="NiFe-hyd_HybE_sf"/>
</dbReference>
<protein>
    <submittedName>
        <fullName evidence="2">[NiFe]-hydrogenase assembly chaperone HybE</fullName>
    </submittedName>
</protein>
<gene>
    <name evidence="2" type="primary">hybE</name>
    <name evidence="2" type="ORF">QA636_36340</name>
</gene>
<keyword evidence="3" id="KW-1185">Reference proteome</keyword>
<dbReference type="Gene3D" id="3.30.1460.40">
    <property type="entry name" value="[NiFe]-hydrogenase assembly chaperone, HybE"/>
    <property type="match status" value="1"/>
</dbReference>
<evidence type="ECO:0000313" key="2">
    <source>
        <dbReference type="EMBL" id="WFU68285.1"/>
    </source>
</evidence>
<sequence>MRTRPTLNDPCTGSKRSGFAHAQGRAVSVMDATWAMNVVIFLRNDTRQRHAGQRSNLRLRLRSGDIELVVSKIASLSSIARCSLRTAVRLRDAPDDSARPSPSATSVHKDKGDVRAEAVVGAMIRPDMRRAQYHIHAPDLCLIDRRHFLREMMAERCA</sequence>
<evidence type="ECO:0000256" key="1">
    <source>
        <dbReference type="SAM" id="MobiDB-lite"/>
    </source>
</evidence>
<dbReference type="EMBL" id="CP121646">
    <property type="protein sequence ID" value="WFU68285.1"/>
    <property type="molecule type" value="Genomic_DNA"/>
</dbReference>
<evidence type="ECO:0000313" key="3">
    <source>
        <dbReference type="Proteomes" id="UP001221546"/>
    </source>
</evidence>
<name>A0ABY8JRD7_9BRAD</name>
<accession>A0ABY8JRD7</accession>
<proteinExistence type="predicted"/>
<organism evidence="2 3">
    <name type="scientific">Bradyrhizobium brasilense</name>
    <dbReference type="NCBI Taxonomy" id="1419277"/>
    <lineage>
        <taxon>Bacteria</taxon>
        <taxon>Pseudomonadati</taxon>
        <taxon>Pseudomonadota</taxon>
        <taxon>Alphaproteobacteria</taxon>
        <taxon>Hyphomicrobiales</taxon>
        <taxon>Nitrobacteraceae</taxon>
        <taxon>Bradyrhizobium</taxon>
    </lineage>
</organism>
<feature type="region of interest" description="Disordered" evidence="1">
    <location>
        <begin position="92"/>
        <end position="112"/>
    </location>
</feature>